<dbReference type="InterPro" id="IPR037235">
    <property type="entry name" value="TRCF-like_C_D7"/>
</dbReference>
<dbReference type="GO" id="GO:0005737">
    <property type="term" value="C:cytoplasm"/>
    <property type="evidence" value="ECO:0007669"/>
    <property type="project" value="UniProtKB-SubCell"/>
</dbReference>
<evidence type="ECO:0000256" key="6">
    <source>
        <dbReference type="ARBA" id="ARBA00022840"/>
    </source>
</evidence>
<evidence type="ECO:0000256" key="4">
    <source>
        <dbReference type="ARBA" id="ARBA00022801"/>
    </source>
</evidence>
<evidence type="ECO:0000256" key="2">
    <source>
        <dbReference type="ARBA" id="ARBA00022741"/>
    </source>
</evidence>
<evidence type="ECO:0000256" key="7">
    <source>
        <dbReference type="ARBA" id="ARBA00023125"/>
    </source>
</evidence>
<dbReference type="Pfam" id="PF00270">
    <property type="entry name" value="DEAD"/>
    <property type="match status" value="1"/>
</dbReference>
<keyword evidence="3 9" id="KW-0227">DNA damage</keyword>
<dbReference type="Gene3D" id="3.40.50.300">
    <property type="entry name" value="P-loop containing nucleotide triphosphate hydrolases"/>
    <property type="match status" value="2"/>
</dbReference>
<keyword evidence="5 12" id="KW-0347">Helicase</keyword>
<dbReference type="SUPFAM" id="SSF52540">
    <property type="entry name" value="P-loop containing nucleoside triphosphate hydrolases"/>
    <property type="match status" value="4"/>
</dbReference>
<dbReference type="GO" id="GO:0016787">
    <property type="term" value="F:hydrolase activity"/>
    <property type="evidence" value="ECO:0007669"/>
    <property type="project" value="UniProtKB-KW"/>
</dbReference>
<protein>
    <recommendedName>
        <fullName evidence="9">Transcription-repair-coupling factor</fullName>
        <shortName evidence="9">TRCF</shortName>
        <ecNumber evidence="9">3.6.4.-</ecNumber>
    </recommendedName>
</protein>
<dbReference type="SMART" id="SM00487">
    <property type="entry name" value="DEXDc"/>
    <property type="match status" value="1"/>
</dbReference>
<dbReference type="EMBL" id="PZKG01000133">
    <property type="protein sequence ID" value="PTE20138.1"/>
    <property type="molecule type" value="Genomic_DNA"/>
</dbReference>
<dbReference type="EC" id="3.6.4.-" evidence="9"/>
<dbReference type="RefSeq" id="WP_107665421.1">
    <property type="nucleotide sequence ID" value="NZ_PZKG01000133.1"/>
</dbReference>
<dbReference type="PROSITE" id="PS51194">
    <property type="entry name" value="HELICASE_CTER"/>
    <property type="match status" value="1"/>
</dbReference>
<dbReference type="PANTHER" id="PTHR47964">
    <property type="entry name" value="ATP-DEPENDENT DNA HELICASE HOMOLOG RECG, CHLOROPLASTIC"/>
    <property type="match status" value="1"/>
</dbReference>
<comment type="similarity">
    <text evidence="9">In the C-terminal section; belongs to the helicase family. RecG subfamily.</text>
</comment>
<keyword evidence="8 9" id="KW-0234">DNA repair</keyword>
<keyword evidence="6 9" id="KW-0067">ATP-binding</keyword>
<keyword evidence="4 9" id="KW-0378">Hydrolase</keyword>
<evidence type="ECO:0000256" key="3">
    <source>
        <dbReference type="ARBA" id="ARBA00022763"/>
    </source>
</evidence>
<dbReference type="InterPro" id="IPR005118">
    <property type="entry name" value="TRCF_C"/>
</dbReference>
<gene>
    <name evidence="9" type="primary">mfd</name>
    <name evidence="12" type="ORF">C5F48_19140</name>
</gene>
<dbReference type="Pfam" id="PF02559">
    <property type="entry name" value="CarD_TRCF_RID"/>
    <property type="match status" value="1"/>
</dbReference>
<dbReference type="SUPFAM" id="SSF141259">
    <property type="entry name" value="CarD-like"/>
    <property type="match status" value="1"/>
</dbReference>
<dbReference type="SMART" id="SM00982">
    <property type="entry name" value="TRCF"/>
    <property type="match status" value="1"/>
</dbReference>
<dbReference type="InterPro" id="IPR003711">
    <property type="entry name" value="CarD-like/TRCF_RID"/>
</dbReference>
<comment type="caution">
    <text evidence="12">The sequence shown here is derived from an EMBL/GenBank/DDBJ whole genome shotgun (WGS) entry which is preliminary data.</text>
</comment>
<dbReference type="HAMAP" id="MF_00969">
    <property type="entry name" value="TRCF"/>
    <property type="match status" value="1"/>
</dbReference>
<dbReference type="Gene3D" id="3.30.2060.10">
    <property type="entry name" value="Penicillin-binding protein 1b domain"/>
    <property type="match status" value="1"/>
</dbReference>
<evidence type="ECO:0000313" key="12">
    <source>
        <dbReference type="EMBL" id="PTE20138.1"/>
    </source>
</evidence>
<dbReference type="Pfam" id="PF03461">
    <property type="entry name" value="TRCF"/>
    <property type="match status" value="1"/>
</dbReference>
<evidence type="ECO:0000259" key="10">
    <source>
        <dbReference type="PROSITE" id="PS51192"/>
    </source>
</evidence>
<dbReference type="InterPro" id="IPR027417">
    <property type="entry name" value="P-loop_NTPase"/>
</dbReference>
<keyword evidence="1 9" id="KW-0963">Cytoplasm</keyword>
<dbReference type="InterPro" id="IPR014001">
    <property type="entry name" value="Helicase_ATP-bd"/>
</dbReference>
<evidence type="ECO:0000256" key="5">
    <source>
        <dbReference type="ARBA" id="ARBA00022806"/>
    </source>
</evidence>
<organism evidence="12 13">
    <name type="scientific">Cereibacter changlensis JA139</name>
    <dbReference type="NCBI Taxonomy" id="1188249"/>
    <lineage>
        <taxon>Bacteria</taxon>
        <taxon>Pseudomonadati</taxon>
        <taxon>Pseudomonadota</taxon>
        <taxon>Alphaproteobacteria</taxon>
        <taxon>Rhodobacterales</taxon>
        <taxon>Paracoccaceae</taxon>
        <taxon>Cereibacter</taxon>
    </lineage>
</organism>
<keyword evidence="13" id="KW-1185">Reference proteome</keyword>
<dbReference type="GO" id="GO:0006355">
    <property type="term" value="P:regulation of DNA-templated transcription"/>
    <property type="evidence" value="ECO:0007669"/>
    <property type="project" value="UniProtKB-UniRule"/>
</dbReference>
<dbReference type="Gene3D" id="2.40.10.170">
    <property type="match status" value="1"/>
</dbReference>
<proteinExistence type="inferred from homology"/>
<dbReference type="InterPro" id="IPR001650">
    <property type="entry name" value="Helicase_C-like"/>
</dbReference>
<comment type="subcellular location">
    <subcellularLocation>
        <location evidence="9">Cytoplasm</location>
    </subcellularLocation>
</comment>
<dbReference type="InterPro" id="IPR047112">
    <property type="entry name" value="RecG/Mfd"/>
</dbReference>
<accession>A0A2T4JQE8</accession>
<dbReference type="InterPro" id="IPR041471">
    <property type="entry name" value="UvrB_inter"/>
</dbReference>
<dbReference type="GO" id="GO:0005524">
    <property type="term" value="F:ATP binding"/>
    <property type="evidence" value="ECO:0007669"/>
    <property type="project" value="UniProtKB-UniRule"/>
</dbReference>
<keyword evidence="7 9" id="KW-0238">DNA-binding</keyword>
<dbReference type="GO" id="GO:0003678">
    <property type="term" value="F:DNA helicase activity"/>
    <property type="evidence" value="ECO:0007669"/>
    <property type="project" value="TreeGrafter"/>
</dbReference>
<evidence type="ECO:0000259" key="11">
    <source>
        <dbReference type="PROSITE" id="PS51194"/>
    </source>
</evidence>
<feature type="domain" description="Helicase C-terminal" evidence="11">
    <location>
        <begin position="727"/>
        <end position="881"/>
    </location>
</feature>
<dbReference type="InterPro" id="IPR004576">
    <property type="entry name" value="Mfd"/>
</dbReference>
<dbReference type="Pfam" id="PF00271">
    <property type="entry name" value="Helicase_C"/>
    <property type="match status" value="1"/>
</dbReference>
<dbReference type="Pfam" id="PF17757">
    <property type="entry name" value="UvrB_inter"/>
    <property type="match status" value="1"/>
</dbReference>
<comment type="function">
    <text evidence="9">Couples transcription and DNA repair by recognizing RNA polymerase (RNAP) stalled at DNA lesions. Mediates ATP-dependent release of RNAP and its truncated transcript from the DNA, and recruitment of nucleotide excision repair machinery to the damaged site.</text>
</comment>
<sequence>MDEQSPMGVEALGLAGQITAGQTLLHITAGEARAEALAAFLRQALPDRPVEVFPPWDCLPFDSASPTPGAMGRRMAVLWRLASAGQEVTVIVPLRALLQRLPPRAAVRGMRLERGEPVDAGALQAFCLKAGYLPDDRIDEPGEVAFRNGTVEIFPAGAELPCRIDIAEGRVAAIRRFDPASQRSVAEIDSLDLAPVTELPPSDGERERAAEHRLPQAYDRLTVLMDHLPGARLTSTPAALQAAEPALARLAEAQADAEAGGAKPLAADALYLGPHDWAALLPSIKTLPEFDWQPIPAFAAERRPRNRLAGFLAGEAGRRLLLTAHSDRELRRLQRMLRQAGGEEPETVASLAAAEGLPRAALIADLERGFTIGDLTVLTAADLLGSRAEQPDGLLGPAVPGGLPEAGFQIGDTVVHEDHGLARLEGVEPLDPEAPQQEVIRLVFAKDERLLVPARDAGRIWRYGSGEAGVKLDRLDSGAWTKRREATQESLEALAAELVRLAAERAAAEGGKIQPPAAAFERFVDRFPYPATPDQRAAVRAVLSDLGSGRPMDRLLIGDVGFGKTEVALRAAAAVALAGRQVAIAAPTTVLARQHFETFRRRFAPFGIEVGHLSRLVTGKAASAVKTGVAEGTVRVVVGTHALVGKDVRFADLGLLIIDEEQRFGAAQKQKLRALGQGCHVLSMSATPIPRTLQTALVGLQDMSVIATPPARRRPIRTLIADDGDATLRQALMRERRRGGQSFVVAPRIEDVAPLAERLRRLVPDLRLRIAHGGLPPQEIDATVVGFAAGDGDILLATAIIESGLDVSRANTMLVLKPALFGLAQLHQLRGRVGRGALQAYCYLLTAEGEELTEDARRRLGTLQALDRLGAGFAISAADLDRRGGGELLGERQAGHVKRVGLGLYQQMLARALDQARGLAPPPAPPQLLGEIGFIPADYVPEPESRIDLYHRLAQATGPGQLDALSDEITDRFGPLPDPVEALLRAASVRVLAGALDVAQISLGSEGLALGFREEVAPQDFDAAVRRGPDLEWEGGRLLLRRPGEDAASQLAHAADLLERLA</sequence>
<dbReference type="Gene3D" id="3.90.1150.50">
    <property type="entry name" value="Transcription-repair-coupling factor, D7 domain"/>
    <property type="match status" value="1"/>
</dbReference>
<dbReference type="PANTHER" id="PTHR47964:SF1">
    <property type="entry name" value="ATP-DEPENDENT DNA HELICASE HOMOLOG RECG, CHLOROPLASTIC"/>
    <property type="match status" value="1"/>
</dbReference>
<dbReference type="GO" id="GO:0003684">
    <property type="term" value="F:damaged DNA binding"/>
    <property type="evidence" value="ECO:0007669"/>
    <property type="project" value="InterPro"/>
</dbReference>
<dbReference type="InterPro" id="IPR011545">
    <property type="entry name" value="DEAD/DEAH_box_helicase_dom"/>
</dbReference>
<evidence type="ECO:0000313" key="13">
    <source>
        <dbReference type="Proteomes" id="UP000241010"/>
    </source>
</evidence>
<name>A0A2T4JQE8_9RHOB</name>
<dbReference type="AlphaFoldDB" id="A0A2T4JQE8"/>
<dbReference type="PROSITE" id="PS51192">
    <property type="entry name" value="HELICASE_ATP_BIND_1"/>
    <property type="match status" value="1"/>
</dbReference>
<keyword evidence="2 9" id="KW-0547">Nucleotide-binding</keyword>
<dbReference type="OrthoDB" id="9804325at2"/>
<evidence type="ECO:0000256" key="9">
    <source>
        <dbReference type="HAMAP-Rule" id="MF_00969"/>
    </source>
</evidence>
<dbReference type="SUPFAM" id="SSF143517">
    <property type="entry name" value="TRCF domain-like"/>
    <property type="match status" value="1"/>
</dbReference>
<dbReference type="Gene3D" id="3.40.50.11180">
    <property type="match status" value="1"/>
</dbReference>
<dbReference type="InterPro" id="IPR036101">
    <property type="entry name" value="CarD-like/TRCF_RID_sf"/>
</dbReference>
<dbReference type="GO" id="GO:0000716">
    <property type="term" value="P:transcription-coupled nucleotide-excision repair, DNA damage recognition"/>
    <property type="evidence" value="ECO:0007669"/>
    <property type="project" value="UniProtKB-UniRule"/>
</dbReference>
<comment type="similarity">
    <text evidence="9">In the N-terminal section; belongs to the UvrB family.</text>
</comment>
<reference evidence="12 13" key="1">
    <citation type="submission" date="2018-03" db="EMBL/GenBank/DDBJ databases">
        <title>Cereibacter changlensis.</title>
        <authorList>
            <person name="Meyer T.E."/>
            <person name="Miller S."/>
            <person name="Lodha T."/>
            <person name="Gandham S."/>
            <person name="Chintalapati S."/>
            <person name="Chintalapati V.R."/>
        </authorList>
    </citation>
    <scope>NUCLEOTIDE SEQUENCE [LARGE SCALE GENOMIC DNA]</scope>
    <source>
        <strain evidence="12 13">JA139</strain>
    </source>
</reference>
<feature type="domain" description="Helicase ATP-binding" evidence="10">
    <location>
        <begin position="545"/>
        <end position="706"/>
    </location>
</feature>
<evidence type="ECO:0000256" key="8">
    <source>
        <dbReference type="ARBA" id="ARBA00023204"/>
    </source>
</evidence>
<dbReference type="Proteomes" id="UP000241010">
    <property type="component" value="Unassembled WGS sequence"/>
</dbReference>
<evidence type="ECO:0000256" key="1">
    <source>
        <dbReference type="ARBA" id="ARBA00022490"/>
    </source>
</evidence>
<dbReference type="SMART" id="SM01058">
    <property type="entry name" value="CarD_TRCF"/>
    <property type="match status" value="1"/>
</dbReference>
<dbReference type="SMART" id="SM00490">
    <property type="entry name" value="HELICc"/>
    <property type="match status" value="1"/>
</dbReference>